<keyword evidence="2" id="KW-1185">Reference proteome</keyword>
<gene>
    <name evidence="1" type="ORF">SAMN04489868_10251</name>
</gene>
<accession>A0A1I3AWV5</accession>
<evidence type="ECO:0000313" key="2">
    <source>
        <dbReference type="Proteomes" id="UP000198668"/>
    </source>
</evidence>
<evidence type="ECO:0000313" key="1">
    <source>
        <dbReference type="EMBL" id="SFH54219.1"/>
    </source>
</evidence>
<dbReference type="OrthoDB" id="3010184at2"/>
<name>A0A1I3AWV5_9LACT</name>
<dbReference type="RefSeq" id="WP_092090832.1">
    <property type="nucleotide sequence ID" value="NZ_FOQE01000002.1"/>
</dbReference>
<protein>
    <recommendedName>
        <fullName evidence="3">Asparagine synthase</fullName>
    </recommendedName>
</protein>
<sequence length="459" mass="52558">MKETRIEGIASLAWCAKLEKGTLALQLSHGRKVETREEGFVEGAWDGAFSNFQFDQADFLLGSGGKRMVENGQQQFLFAAPSHTLERLYAIKAEESLYVSNSLPFILVQSHSSLDRHYFEYEKDLNTILNGLQKVKKWIPLAENKRLRLFYHCNVLVDEDLNIELKPKQDMPPFIDFNDYETRLLAALRRLRDNAQDPERTAAYGLVTTISKGYDSAACAALAKELGCDTAVTFDRPEKYAEDSGEDIAQQLGYAQILKKDAEAYLSNTALIESEFVSSGDLGTGIVYAAFEEEFKEKMVFVGHRGDYFWDKHAQDVNDDFRFNDFVYSGTSQAENRLKADYIFVPVPLYGAAQWPSIHKVTHLKEMDAYSVGGDYDRPIPRRIVETRGVDRKAFGFKKAGAGFNYRYDTAARLKRRMSPHSFQSFYAYYLEHKRKPHQNFPHWLRYLGIQKECTVLSF</sequence>
<organism evidence="1 2">
    <name type="scientific">Pisciglobus halotolerans</name>
    <dbReference type="NCBI Taxonomy" id="745365"/>
    <lineage>
        <taxon>Bacteria</taxon>
        <taxon>Bacillati</taxon>
        <taxon>Bacillota</taxon>
        <taxon>Bacilli</taxon>
        <taxon>Lactobacillales</taxon>
        <taxon>Carnobacteriaceae</taxon>
    </lineage>
</organism>
<dbReference type="EMBL" id="FOQE01000002">
    <property type="protein sequence ID" value="SFH54219.1"/>
    <property type="molecule type" value="Genomic_DNA"/>
</dbReference>
<dbReference type="Proteomes" id="UP000198668">
    <property type="component" value="Unassembled WGS sequence"/>
</dbReference>
<proteinExistence type="predicted"/>
<evidence type="ECO:0008006" key="3">
    <source>
        <dbReference type="Google" id="ProtNLM"/>
    </source>
</evidence>
<reference evidence="1 2" key="1">
    <citation type="submission" date="2016-10" db="EMBL/GenBank/DDBJ databases">
        <authorList>
            <person name="de Groot N.N."/>
        </authorList>
    </citation>
    <scope>NUCLEOTIDE SEQUENCE [LARGE SCALE GENOMIC DNA]</scope>
    <source>
        <strain evidence="1 2">DSM 27630</strain>
    </source>
</reference>
<dbReference type="AlphaFoldDB" id="A0A1I3AWV5"/>